<sequence length="435" mass="49390">MTYKEIKTVRNKFDIIGRIYGVLVFMAGTGAIIPVIRQQSGNGYNNITTDSVMQNVWYVLYILTIIFVIYKWKKFVKIIFSNKLIWFIFGFATLSAIWSVSTGITLRRCTALFFTQIIGVYLYSEYKLEGVMDLLRWTSGISIILCFIFSIFLPVYGVHHDGVFDGVWRGIYLHKNTLGLNMAIFTSLWMITLLDSIKNKNKSILSFIFLILALTLLIKSQSKTSLCVFIIILSSIPICLVIRKNLSLALGIFFSFITFVGIFVYNGTSIINELIISMGKDVTLSGRTNIWMLVTEAIKAKPLLGYGYGAFWQGDIGPSEFISSLLDMPLDQAHNGYLNITLELGVVGLVIFLLSLLQNIFNSMRLQLYAKGYLVIFPLTFMMFLLIFNMSESIILSQNSTSWIIYSTLSTYLSYESLQNKAEVNDENRIQLNSC</sequence>
<evidence type="ECO:0000256" key="3">
    <source>
        <dbReference type="ARBA" id="ARBA00022989"/>
    </source>
</evidence>
<feature type="transmembrane region" description="Helical" evidence="5">
    <location>
        <begin position="135"/>
        <end position="158"/>
    </location>
</feature>
<evidence type="ECO:0000313" key="8">
    <source>
        <dbReference type="Proteomes" id="UP000192468"/>
    </source>
</evidence>
<feature type="transmembrane region" description="Helical" evidence="5">
    <location>
        <begin position="368"/>
        <end position="388"/>
    </location>
</feature>
<dbReference type="GO" id="GO:0016020">
    <property type="term" value="C:membrane"/>
    <property type="evidence" value="ECO:0007669"/>
    <property type="project" value="UniProtKB-SubCell"/>
</dbReference>
<dbReference type="AlphaFoldDB" id="A0A1W1X2W1"/>
<dbReference type="InterPro" id="IPR007016">
    <property type="entry name" value="O-antigen_ligase-rel_domated"/>
</dbReference>
<dbReference type="PANTHER" id="PTHR37422:SF17">
    <property type="entry name" value="O-ANTIGEN LIGASE"/>
    <property type="match status" value="1"/>
</dbReference>
<organism evidence="7 8">
    <name type="scientific">Clostridium acidisoli DSM 12555</name>
    <dbReference type="NCBI Taxonomy" id="1121291"/>
    <lineage>
        <taxon>Bacteria</taxon>
        <taxon>Bacillati</taxon>
        <taxon>Bacillota</taxon>
        <taxon>Clostridia</taxon>
        <taxon>Eubacteriales</taxon>
        <taxon>Clostridiaceae</taxon>
        <taxon>Clostridium</taxon>
    </lineage>
</organism>
<feature type="transmembrane region" description="Helical" evidence="5">
    <location>
        <begin position="15"/>
        <end position="36"/>
    </location>
</feature>
<keyword evidence="7" id="KW-0436">Ligase</keyword>
<keyword evidence="3 5" id="KW-1133">Transmembrane helix</keyword>
<protein>
    <submittedName>
        <fullName evidence="7">O-antigen ligase</fullName>
    </submittedName>
</protein>
<dbReference type="GO" id="GO:0016874">
    <property type="term" value="F:ligase activity"/>
    <property type="evidence" value="ECO:0007669"/>
    <property type="project" value="UniProtKB-KW"/>
</dbReference>
<evidence type="ECO:0000259" key="6">
    <source>
        <dbReference type="Pfam" id="PF04932"/>
    </source>
</evidence>
<dbReference type="PANTHER" id="PTHR37422">
    <property type="entry name" value="TEICHURONIC ACID BIOSYNTHESIS PROTEIN TUAE"/>
    <property type="match status" value="1"/>
</dbReference>
<feature type="transmembrane region" description="Helical" evidence="5">
    <location>
        <begin position="56"/>
        <end position="72"/>
    </location>
</feature>
<reference evidence="7 8" key="1">
    <citation type="submission" date="2017-04" db="EMBL/GenBank/DDBJ databases">
        <authorList>
            <person name="Afonso C.L."/>
            <person name="Miller P.J."/>
            <person name="Scott M.A."/>
            <person name="Spackman E."/>
            <person name="Goraichik I."/>
            <person name="Dimitrov K.M."/>
            <person name="Suarez D.L."/>
            <person name="Swayne D.E."/>
        </authorList>
    </citation>
    <scope>NUCLEOTIDE SEQUENCE [LARGE SCALE GENOMIC DNA]</scope>
    <source>
        <strain evidence="7 8">DSM 12555</strain>
    </source>
</reference>
<feature type="domain" description="O-antigen ligase-related" evidence="6">
    <location>
        <begin position="209"/>
        <end position="353"/>
    </location>
</feature>
<evidence type="ECO:0000256" key="5">
    <source>
        <dbReference type="SAM" id="Phobius"/>
    </source>
</evidence>
<dbReference type="EMBL" id="FWXH01000002">
    <property type="protein sequence ID" value="SMC18296.1"/>
    <property type="molecule type" value="Genomic_DNA"/>
</dbReference>
<dbReference type="Pfam" id="PF04932">
    <property type="entry name" value="Wzy_C"/>
    <property type="match status" value="1"/>
</dbReference>
<dbReference type="OrthoDB" id="1951378at2"/>
<evidence type="ECO:0000313" key="7">
    <source>
        <dbReference type="EMBL" id="SMC18296.1"/>
    </source>
</evidence>
<feature type="transmembrane region" description="Helical" evidence="5">
    <location>
        <begin position="84"/>
        <end position="99"/>
    </location>
</feature>
<gene>
    <name evidence="7" type="ORF">SAMN02745134_00533</name>
</gene>
<keyword evidence="4 5" id="KW-0472">Membrane</keyword>
<evidence type="ECO:0000256" key="4">
    <source>
        <dbReference type="ARBA" id="ARBA00023136"/>
    </source>
</evidence>
<evidence type="ECO:0000256" key="1">
    <source>
        <dbReference type="ARBA" id="ARBA00004141"/>
    </source>
</evidence>
<feature type="transmembrane region" description="Helical" evidence="5">
    <location>
        <begin position="178"/>
        <end position="197"/>
    </location>
</feature>
<accession>A0A1W1X2W1</accession>
<proteinExistence type="predicted"/>
<feature type="transmembrane region" description="Helical" evidence="5">
    <location>
        <begin position="204"/>
        <end position="220"/>
    </location>
</feature>
<dbReference type="InterPro" id="IPR051533">
    <property type="entry name" value="WaaL-like"/>
</dbReference>
<feature type="transmembrane region" description="Helical" evidence="5">
    <location>
        <begin position="226"/>
        <end position="242"/>
    </location>
</feature>
<dbReference type="STRING" id="1121291.SAMN02745134_00533"/>
<comment type="subcellular location">
    <subcellularLocation>
        <location evidence="1">Membrane</location>
        <topology evidence="1">Multi-pass membrane protein</topology>
    </subcellularLocation>
</comment>
<name>A0A1W1X2W1_9CLOT</name>
<keyword evidence="8" id="KW-1185">Reference proteome</keyword>
<feature type="transmembrane region" description="Helical" evidence="5">
    <location>
        <begin position="336"/>
        <end position="356"/>
    </location>
</feature>
<evidence type="ECO:0000256" key="2">
    <source>
        <dbReference type="ARBA" id="ARBA00022692"/>
    </source>
</evidence>
<dbReference type="Proteomes" id="UP000192468">
    <property type="component" value="Unassembled WGS sequence"/>
</dbReference>
<keyword evidence="2 5" id="KW-0812">Transmembrane</keyword>
<feature type="transmembrane region" description="Helical" evidence="5">
    <location>
        <begin position="249"/>
        <end position="271"/>
    </location>
</feature>
<dbReference type="RefSeq" id="WP_084113718.1">
    <property type="nucleotide sequence ID" value="NZ_FWXH01000002.1"/>
</dbReference>